<name>A0A284VNQ7_9EURY</name>
<evidence type="ECO:0000256" key="2">
    <source>
        <dbReference type="SAM" id="Phobius"/>
    </source>
</evidence>
<protein>
    <submittedName>
        <fullName evidence="3">Uncharacterized protein</fullName>
    </submittedName>
</protein>
<keyword evidence="4" id="KW-1185">Reference proteome</keyword>
<dbReference type="OrthoDB" id="372139at2157"/>
<evidence type="ECO:0000256" key="1">
    <source>
        <dbReference type="SAM" id="MobiDB-lite"/>
    </source>
</evidence>
<accession>A0A284VNQ7</accession>
<feature type="transmembrane region" description="Helical" evidence="2">
    <location>
        <begin position="162"/>
        <end position="180"/>
    </location>
</feature>
<dbReference type="EMBL" id="FZMP01000119">
    <property type="protein sequence ID" value="SNQ60849.1"/>
    <property type="molecule type" value="Genomic_DNA"/>
</dbReference>
<organism evidence="3 4">
    <name type="scientific">Candidatus Methanoperedens nitratireducens</name>
    <dbReference type="NCBI Taxonomy" id="1392998"/>
    <lineage>
        <taxon>Archaea</taxon>
        <taxon>Methanobacteriati</taxon>
        <taxon>Methanobacteriota</taxon>
        <taxon>Stenosarchaea group</taxon>
        <taxon>Methanomicrobia</taxon>
        <taxon>Methanosarcinales</taxon>
        <taxon>ANME-2 cluster</taxon>
        <taxon>Candidatus Methanoperedentaceae</taxon>
        <taxon>Candidatus Methanoperedens</taxon>
    </lineage>
</organism>
<feature type="transmembrane region" description="Helical" evidence="2">
    <location>
        <begin position="7"/>
        <end position="25"/>
    </location>
</feature>
<evidence type="ECO:0000313" key="4">
    <source>
        <dbReference type="Proteomes" id="UP000218615"/>
    </source>
</evidence>
<feature type="transmembrane region" description="Helical" evidence="2">
    <location>
        <begin position="31"/>
        <end position="48"/>
    </location>
</feature>
<sequence length="375" mass="41946">MSKSNALIFNILIFIGLFVLFFAIGSLIPPFFAIFGILFLAAGIYIGFKPTGTSSKKEILDSLEIPVEVDQSKPRGVLKKEQTLNNHEVLTVDDQNKSGEVSESSDNPIRQSKALAIKMKIKEKEDNEEEAEEEIEEEETESIGGKINKMQGWGNKTPRKDLALIVVGILLLLISSLFRASSISTILSYLGILSIGIGLYLILKRILAVEQVIDNWGIMIKEGNGKAEDIFVFAEAFMISSKAPSLKIHRAEMSPGIIRGILGTSRNFLVATDKNFRLNPYKIFINARDYGNNLDVSWYLTYRLPFWRALLRFIPFIGVASFALESLDVFDRQDLTAYTTVCHYSILDAVVKLMLSLDQDTSRIDRKSKGFLGIT</sequence>
<feature type="region of interest" description="Disordered" evidence="1">
    <location>
        <begin position="123"/>
        <end position="142"/>
    </location>
</feature>
<proteinExistence type="predicted"/>
<feature type="transmembrane region" description="Helical" evidence="2">
    <location>
        <begin position="186"/>
        <end position="203"/>
    </location>
</feature>
<keyword evidence="2" id="KW-1133">Transmembrane helix</keyword>
<evidence type="ECO:0000313" key="3">
    <source>
        <dbReference type="EMBL" id="SNQ60849.1"/>
    </source>
</evidence>
<reference evidence="4" key="1">
    <citation type="submission" date="2017-06" db="EMBL/GenBank/DDBJ databases">
        <authorList>
            <person name="Cremers G."/>
        </authorList>
    </citation>
    <scope>NUCLEOTIDE SEQUENCE [LARGE SCALE GENOMIC DNA]</scope>
</reference>
<dbReference type="Proteomes" id="UP000218615">
    <property type="component" value="Unassembled WGS sequence"/>
</dbReference>
<dbReference type="AlphaFoldDB" id="A0A284VNQ7"/>
<dbReference type="RefSeq" id="WP_096205358.1">
    <property type="nucleotide sequence ID" value="NZ_FZMP01000119.1"/>
</dbReference>
<keyword evidence="2" id="KW-0472">Membrane</keyword>
<gene>
    <name evidence="3" type="ORF">MNV_2050004</name>
</gene>
<feature type="compositionally biased region" description="Acidic residues" evidence="1">
    <location>
        <begin position="126"/>
        <end position="141"/>
    </location>
</feature>
<keyword evidence="2" id="KW-0812">Transmembrane</keyword>